<dbReference type="Proteomes" id="UP000663760">
    <property type="component" value="Chromosome 6"/>
</dbReference>
<reference evidence="1" key="1">
    <citation type="submission" date="2020-02" db="EMBL/GenBank/DDBJ databases">
        <authorList>
            <person name="Scholz U."/>
            <person name="Mascher M."/>
            <person name="Fiebig A."/>
        </authorList>
    </citation>
    <scope>NUCLEOTIDE SEQUENCE</scope>
</reference>
<organism evidence="1 2">
    <name type="scientific">Spirodela intermedia</name>
    <name type="common">Intermediate duckweed</name>
    <dbReference type="NCBI Taxonomy" id="51605"/>
    <lineage>
        <taxon>Eukaryota</taxon>
        <taxon>Viridiplantae</taxon>
        <taxon>Streptophyta</taxon>
        <taxon>Embryophyta</taxon>
        <taxon>Tracheophyta</taxon>
        <taxon>Spermatophyta</taxon>
        <taxon>Magnoliopsida</taxon>
        <taxon>Liliopsida</taxon>
        <taxon>Araceae</taxon>
        <taxon>Lemnoideae</taxon>
        <taxon>Spirodela</taxon>
    </lineage>
</organism>
<accession>A0A7I8KK88</accession>
<keyword evidence="2" id="KW-1185">Reference proteome</keyword>
<evidence type="ECO:0000313" key="2">
    <source>
        <dbReference type="Proteomes" id="UP000663760"/>
    </source>
</evidence>
<evidence type="ECO:0000313" key="1">
    <source>
        <dbReference type="EMBL" id="CAA7398193.1"/>
    </source>
</evidence>
<gene>
    <name evidence="1" type="ORF">SI8410_06008858</name>
</gene>
<dbReference type="EMBL" id="LR746269">
    <property type="protein sequence ID" value="CAA7398193.1"/>
    <property type="molecule type" value="Genomic_DNA"/>
</dbReference>
<dbReference type="AlphaFoldDB" id="A0A7I8KK88"/>
<sequence length="30" mass="3609">MDFGLLEQFGWWCLGFLRNSHWPKNASRVL</sequence>
<proteinExistence type="predicted"/>
<name>A0A7I8KK88_SPIIN</name>
<protein>
    <submittedName>
        <fullName evidence="1">Uncharacterized protein</fullName>
    </submittedName>
</protein>